<dbReference type="GO" id="GO:0046933">
    <property type="term" value="F:proton-transporting ATP synthase activity, rotational mechanism"/>
    <property type="evidence" value="ECO:0007669"/>
    <property type="project" value="InterPro"/>
</dbReference>
<dbReference type="GO" id="GO:0045259">
    <property type="term" value="C:proton-transporting ATP synthase complex"/>
    <property type="evidence" value="ECO:0007669"/>
    <property type="project" value="InterPro"/>
</dbReference>
<comment type="similarity">
    <text evidence="2">Belongs to the ATPase epsilon chain family.</text>
</comment>
<comment type="subcellular location">
    <subcellularLocation>
        <location evidence="1">Mitochondrion inner membrane</location>
    </subcellularLocation>
</comment>
<dbReference type="InterPro" id="IPR036771">
    <property type="entry name" value="ATPsynth_dsu/esu_N"/>
</dbReference>
<dbReference type="PANTHER" id="PTHR13822">
    <property type="entry name" value="ATP SYNTHASE DELTA/EPSILON CHAIN"/>
    <property type="match status" value="1"/>
</dbReference>
<dbReference type="PANTHER" id="PTHR13822:SF7">
    <property type="entry name" value="ATP SYNTHASE SUBUNIT DELTA, MITOCHONDRIAL"/>
    <property type="match status" value="1"/>
</dbReference>
<evidence type="ECO:0000256" key="2">
    <source>
        <dbReference type="ARBA" id="ARBA00005712"/>
    </source>
</evidence>
<dbReference type="HAMAP" id="MF_00530">
    <property type="entry name" value="ATP_synth_epsil_bac"/>
    <property type="match status" value="1"/>
</dbReference>
<keyword evidence="4" id="KW-0375">Hydrogen ion transport</keyword>
<evidence type="ECO:0000313" key="10">
    <source>
        <dbReference type="EMBL" id="CAD7228818.1"/>
    </source>
</evidence>
<protein>
    <submittedName>
        <fullName evidence="10">Uncharacterized protein</fullName>
    </submittedName>
</protein>
<dbReference type="InterPro" id="IPR001469">
    <property type="entry name" value="ATP_synth_F1_dsu/esu"/>
</dbReference>
<dbReference type="CDD" id="cd12152">
    <property type="entry name" value="F1-ATPase_delta"/>
    <property type="match status" value="1"/>
</dbReference>
<accession>A0A7R8ZL83</accession>
<keyword evidence="9" id="KW-0472">Membrane</keyword>
<evidence type="ECO:0000256" key="6">
    <source>
        <dbReference type="ARBA" id="ARBA00022946"/>
    </source>
</evidence>
<reference evidence="10" key="1">
    <citation type="submission" date="2020-11" db="EMBL/GenBank/DDBJ databases">
        <authorList>
            <person name="Tran Van P."/>
        </authorList>
    </citation>
    <scope>NUCLEOTIDE SEQUENCE</scope>
</reference>
<evidence type="ECO:0000256" key="8">
    <source>
        <dbReference type="ARBA" id="ARBA00023128"/>
    </source>
</evidence>
<dbReference type="Pfam" id="PF02823">
    <property type="entry name" value="ATP-synt_DE_N"/>
    <property type="match status" value="1"/>
</dbReference>
<evidence type="ECO:0000256" key="4">
    <source>
        <dbReference type="ARBA" id="ARBA00022781"/>
    </source>
</evidence>
<dbReference type="AlphaFoldDB" id="A0A7R8ZL83"/>
<evidence type="ECO:0000256" key="7">
    <source>
        <dbReference type="ARBA" id="ARBA00023065"/>
    </source>
</evidence>
<dbReference type="Gene3D" id="1.20.5.440">
    <property type="entry name" value="ATP synthase delta/epsilon subunit, C-terminal domain"/>
    <property type="match status" value="1"/>
</dbReference>
<evidence type="ECO:0000256" key="3">
    <source>
        <dbReference type="ARBA" id="ARBA00022448"/>
    </source>
</evidence>
<dbReference type="GO" id="GO:0005743">
    <property type="term" value="C:mitochondrial inner membrane"/>
    <property type="evidence" value="ECO:0007669"/>
    <property type="project" value="UniProtKB-SubCell"/>
</dbReference>
<dbReference type="NCBIfam" id="TIGR01216">
    <property type="entry name" value="ATP_synt_epsi"/>
    <property type="match status" value="1"/>
</dbReference>
<evidence type="ECO:0000256" key="9">
    <source>
        <dbReference type="ARBA" id="ARBA00023136"/>
    </source>
</evidence>
<keyword evidence="3" id="KW-0813">Transport</keyword>
<evidence type="ECO:0000256" key="1">
    <source>
        <dbReference type="ARBA" id="ARBA00004273"/>
    </source>
</evidence>
<dbReference type="SUPFAM" id="SSF51344">
    <property type="entry name" value="Epsilon subunit of F1F0-ATP synthase N-terminal domain"/>
    <property type="match status" value="1"/>
</dbReference>
<dbReference type="EMBL" id="OB661712">
    <property type="protein sequence ID" value="CAD7228818.1"/>
    <property type="molecule type" value="Genomic_DNA"/>
</dbReference>
<keyword evidence="5" id="KW-0999">Mitochondrion inner membrane</keyword>
<keyword evidence="7" id="KW-0406">Ion transport</keyword>
<keyword evidence="6" id="KW-0809">Transit peptide</keyword>
<evidence type="ECO:0000256" key="5">
    <source>
        <dbReference type="ARBA" id="ARBA00022792"/>
    </source>
</evidence>
<proteinExistence type="inferred from homology"/>
<dbReference type="OrthoDB" id="270171at2759"/>
<gene>
    <name evidence="10" type="ORF">CTOB1V02_LOCUS6696</name>
</gene>
<dbReference type="Gene3D" id="2.60.15.10">
    <property type="entry name" value="F0F1 ATP synthase delta/epsilon subunit, N-terminal"/>
    <property type="match status" value="1"/>
</dbReference>
<name>A0A7R8ZL83_9CRUS</name>
<sequence length="131" mass="13719">MKLTFAAPNGVYYNKAEVRQVDVPSQSGAFGILANHVPTLAVLSPGVVTMAWLNNSTCSLSPVGSITVNDDSSVQVLAEEAVPVEQLDTAACRDTLQWAQAQVSKGGSEEEKTEALIALQTAEALVKACEG</sequence>
<dbReference type="InterPro" id="IPR020546">
    <property type="entry name" value="ATP_synth_F1_dsu/esu_N"/>
</dbReference>
<organism evidence="10">
    <name type="scientific">Cyprideis torosa</name>
    <dbReference type="NCBI Taxonomy" id="163714"/>
    <lineage>
        <taxon>Eukaryota</taxon>
        <taxon>Metazoa</taxon>
        <taxon>Ecdysozoa</taxon>
        <taxon>Arthropoda</taxon>
        <taxon>Crustacea</taxon>
        <taxon>Oligostraca</taxon>
        <taxon>Ostracoda</taxon>
        <taxon>Podocopa</taxon>
        <taxon>Podocopida</taxon>
        <taxon>Cytherocopina</taxon>
        <taxon>Cytheroidea</taxon>
        <taxon>Cytherideidae</taxon>
        <taxon>Cyprideis</taxon>
    </lineage>
</organism>
<keyword evidence="8" id="KW-0496">Mitochondrion</keyword>